<feature type="domain" description="IF rod" evidence="6">
    <location>
        <begin position="18"/>
        <end position="329"/>
    </location>
</feature>
<evidence type="ECO:0000313" key="7">
    <source>
        <dbReference type="EMBL" id="KAL2084383.1"/>
    </source>
</evidence>
<feature type="region of interest" description="Disordered" evidence="5">
    <location>
        <begin position="525"/>
        <end position="551"/>
    </location>
</feature>
<feature type="region of interest" description="Disordered" evidence="5">
    <location>
        <begin position="952"/>
        <end position="977"/>
    </location>
</feature>
<feature type="compositionally biased region" description="Basic and acidic residues" evidence="5">
    <location>
        <begin position="1408"/>
        <end position="1429"/>
    </location>
</feature>
<feature type="compositionally biased region" description="Polar residues" evidence="5">
    <location>
        <begin position="1397"/>
        <end position="1407"/>
    </location>
</feature>
<evidence type="ECO:0000256" key="3">
    <source>
        <dbReference type="RuleBase" id="RU000685"/>
    </source>
</evidence>
<evidence type="ECO:0000256" key="1">
    <source>
        <dbReference type="ARBA" id="ARBA00022754"/>
    </source>
</evidence>
<dbReference type="Gene3D" id="1.20.5.1160">
    <property type="entry name" value="Vasodilator-stimulated phosphoprotein"/>
    <property type="match status" value="1"/>
</dbReference>
<feature type="compositionally biased region" description="Acidic residues" evidence="5">
    <location>
        <begin position="1222"/>
        <end position="1236"/>
    </location>
</feature>
<keyword evidence="8" id="KW-1185">Reference proteome</keyword>
<dbReference type="Proteomes" id="UP001591681">
    <property type="component" value="Unassembled WGS sequence"/>
</dbReference>
<feature type="compositionally biased region" description="Polar residues" evidence="5">
    <location>
        <begin position="825"/>
        <end position="834"/>
    </location>
</feature>
<proteinExistence type="inferred from homology"/>
<name>A0ABD1JB23_9TELE</name>
<dbReference type="Gene3D" id="1.20.5.170">
    <property type="match status" value="1"/>
</dbReference>
<dbReference type="EMBL" id="JBHFQA010000017">
    <property type="protein sequence ID" value="KAL2084383.1"/>
    <property type="molecule type" value="Genomic_DNA"/>
</dbReference>
<feature type="compositionally biased region" description="Acidic residues" evidence="5">
    <location>
        <begin position="1469"/>
        <end position="1482"/>
    </location>
</feature>
<comment type="similarity">
    <text evidence="3">Belongs to the intermediate filament family.</text>
</comment>
<evidence type="ECO:0000256" key="5">
    <source>
        <dbReference type="SAM" id="MobiDB-lite"/>
    </source>
</evidence>
<sequence length="1482" mass="166964">MENPTTRLSQSYTCLGQEKQQMLDLNRRLESYLGRVKLLEEENQLLREEIHTLRRNQEPQTQRRALEAALREARVELERAWREKDEVEVEVGNLSAELQSVAEQRQKVAAARAEAQGRLSDSRKELEEERRAQIWLKDKVTQLEGELVFRAQVQEEDVSCLKESLAHARPVQVAPAPHTDAVHAQSVHSLGLEYSQKAAQVWREAAETYQKQVGRLEESLSQAKARMGQISQERKENQLRLQGLAKDLDTARAKKEMLERRVGQQKDRHSQEINQLQAHVEALEEEKTRLGQQIDDLIIESRTLLKLKMSLGLEVATYRTLLDGESLRVNEFSRNKLSIQTVSSTDVFPSLQELKQTLQEAQLSSHMSRPSTTAIRSNLQLKSQLTPTKPASFLTHTSTSTPQHHQHLQEEQVLRSDDWSQLNTGESLNGRDSVEHFRPEEVYEEVTYASAFTAASVTINTFPMEESFERDVAEDKPIVITPEGAPDMLVKEDSTMYDVMVHSTPPAGDTSEPQNFDPQQADVLDMSEGTEPSTGDIGDRTDDFSEWIQPQHEPQVTWAEKDPLKEEKEEKLTNVSAEVNTEFGDLEVMKCMTDLPTTHLDRAETISNGLADREEKNDVFDSETYTDMSQALSAENVVDESDQISALECKEQKTENVCEEGQDEDFLQQEEVKEEAEKEPSFEDKKDTLSSESEETEEITEEKHENTEQYLSTERDLEEDLVSIPHNNFSMNLEIDTLPTHHEQEQIDYSQGHSDVPEDSYNCSEQMEEKDSDDGEGEDGGELDDSPNVSMSWKTDPGELDSYALDNTLADTRPLIRYKSDDTDVNTQASHTFVSDSSDSEDDREAGLGHRAVTKAKRFDTMEDLSEEPEVEAMGEMVLGEAPLSVVRDVHSESHYTAFQEEHGDAESETIVVDTMSALDEERTEIADDHLQCDGKVVDKTQKDLEETLDDKEVDEGTNVMSEEQTERKTNILHEDFPEETVDSVVDLPDQTEQLLNEPHHTEELLNEEVTTESVSQRETYEDLLKPEDQAAEFYTSEEPLKQAEQLLNEPHRTEQLLNEDVIIEFVSQGETTGDLPKPEDQTILFTTSVEPLEQADQLLNEPHHTEQLLNEEVIIESVSQGETYEDLPKPENQTTPFTTSVEPLEQTPNILTTVHDTVELVPKSSEDIFTERITVDDNNHKNDEEDLQDLSMLTHADLADNLSLSTEPSSRPESQPHTANSDDDEDDESRSEEESPNASHCSSPNAFAKLSQAHPALEEASENLPGASFEASGDVLPTAFQGASKCAMEQGHSPEDESEVLNTSADVEGAGDLKDTTDALHPLGENEHPSTEAYAKQPSECVDIFQDEKIDEPPKSNGKDNGLHSFFSSNMEEDFWGSARQMAATFNPDEIKQEQYESVTFQTSESLRSEEAWASPEDHQAANERAEKFTSSSEVPLFGMEEEEEGNSQMKTLLGKEQKQAATTQSDDSIDEGDSWSSGEE</sequence>
<feature type="region of interest" description="Disordered" evidence="5">
    <location>
        <begin position="1397"/>
        <end position="1482"/>
    </location>
</feature>
<feature type="compositionally biased region" description="Polar residues" evidence="5">
    <location>
        <begin position="1237"/>
        <end position="1246"/>
    </location>
</feature>
<feature type="region of interest" description="Disordered" evidence="5">
    <location>
        <begin position="734"/>
        <end position="806"/>
    </location>
</feature>
<evidence type="ECO:0000259" key="6">
    <source>
        <dbReference type="PROSITE" id="PS51842"/>
    </source>
</evidence>
<gene>
    <name evidence="7" type="ORF">ACEWY4_019901</name>
</gene>
<feature type="region of interest" description="Disordered" evidence="5">
    <location>
        <begin position="1121"/>
        <end position="1149"/>
    </location>
</feature>
<comment type="caution">
    <text evidence="7">The sequence shown here is derived from an EMBL/GenBank/DDBJ whole genome shotgun (WGS) entry which is preliminary data.</text>
</comment>
<feature type="compositionally biased region" description="Basic and acidic residues" evidence="5">
    <location>
        <begin position="1312"/>
        <end position="1331"/>
    </location>
</feature>
<dbReference type="PROSITE" id="PS00226">
    <property type="entry name" value="IF_ROD_1"/>
    <property type="match status" value="1"/>
</dbReference>
<feature type="compositionally biased region" description="Acidic residues" evidence="5">
    <location>
        <begin position="657"/>
        <end position="674"/>
    </location>
</feature>
<feature type="compositionally biased region" description="Basic and acidic residues" evidence="5">
    <location>
        <begin position="965"/>
        <end position="976"/>
    </location>
</feature>
<dbReference type="InterPro" id="IPR039008">
    <property type="entry name" value="IF_rod_dom"/>
</dbReference>
<accession>A0ABD1JB23</accession>
<feature type="coiled-coil region" evidence="4">
    <location>
        <begin position="206"/>
        <end position="300"/>
    </location>
</feature>
<feature type="region of interest" description="Disordered" evidence="5">
    <location>
        <begin position="1204"/>
        <end position="1367"/>
    </location>
</feature>
<organism evidence="7 8">
    <name type="scientific">Coilia grayii</name>
    <name type="common">Gray's grenadier anchovy</name>
    <dbReference type="NCBI Taxonomy" id="363190"/>
    <lineage>
        <taxon>Eukaryota</taxon>
        <taxon>Metazoa</taxon>
        <taxon>Chordata</taxon>
        <taxon>Craniata</taxon>
        <taxon>Vertebrata</taxon>
        <taxon>Euteleostomi</taxon>
        <taxon>Actinopterygii</taxon>
        <taxon>Neopterygii</taxon>
        <taxon>Teleostei</taxon>
        <taxon>Clupei</taxon>
        <taxon>Clupeiformes</taxon>
        <taxon>Clupeoidei</taxon>
        <taxon>Engraulidae</taxon>
        <taxon>Coilinae</taxon>
        <taxon>Coilia</taxon>
    </lineage>
</organism>
<dbReference type="InterPro" id="IPR031211">
    <property type="entry name" value="Nestin"/>
</dbReference>
<feature type="compositionally biased region" description="Polar residues" evidence="5">
    <location>
        <begin position="1204"/>
        <end position="1220"/>
    </location>
</feature>
<keyword evidence="1 3" id="KW-0403">Intermediate filament</keyword>
<evidence type="ECO:0000313" key="8">
    <source>
        <dbReference type="Proteomes" id="UP001591681"/>
    </source>
</evidence>
<dbReference type="PANTHER" id="PTHR47051:SF1">
    <property type="entry name" value="NESTIN"/>
    <property type="match status" value="1"/>
</dbReference>
<feature type="compositionally biased region" description="Basic and acidic residues" evidence="5">
    <location>
        <begin position="1347"/>
        <end position="1363"/>
    </location>
</feature>
<keyword evidence="2 4" id="KW-0175">Coiled coil</keyword>
<evidence type="ECO:0000256" key="2">
    <source>
        <dbReference type="ARBA" id="ARBA00023054"/>
    </source>
</evidence>
<dbReference type="Pfam" id="PF00038">
    <property type="entry name" value="Filament"/>
    <property type="match status" value="1"/>
</dbReference>
<feature type="region of interest" description="Disordered" evidence="5">
    <location>
        <begin position="818"/>
        <end position="855"/>
    </location>
</feature>
<dbReference type="SUPFAM" id="SSF64593">
    <property type="entry name" value="Intermediate filament protein, coiled coil region"/>
    <property type="match status" value="2"/>
</dbReference>
<feature type="region of interest" description="Disordered" evidence="5">
    <location>
        <begin position="653"/>
        <end position="718"/>
    </location>
</feature>
<feature type="compositionally biased region" description="Basic and acidic residues" evidence="5">
    <location>
        <begin position="675"/>
        <end position="689"/>
    </location>
</feature>
<reference evidence="7 8" key="1">
    <citation type="submission" date="2024-09" db="EMBL/GenBank/DDBJ databases">
        <title>A chromosome-level genome assembly of Gray's grenadier anchovy, Coilia grayii.</title>
        <authorList>
            <person name="Fu Z."/>
        </authorList>
    </citation>
    <scope>NUCLEOTIDE SEQUENCE [LARGE SCALE GENOMIC DNA]</scope>
    <source>
        <strain evidence="7">G4</strain>
        <tissue evidence="7">Muscle</tissue>
    </source>
</reference>
<dbReference type="SMART" id="SM01391">
    <property type="entry name" value="Filament"/>
    <property type="match status" value="1"/>
</dbReference>
<dbReference type="GO" id="GO:0005882">
    <property type="term" value="C:intermediate filament"/>
    <property type="evidence" value="ECO:0007669"/>
    <property type="project" value="UniProtKB-KW"/>
</dbReference>
<protein>
    <recommendedName>
        <fullName evidence="6">IF rod domain-containing protein</fullName>
    </recommendedName>
</protein>
<dbReference type="PROSITE" id="PS51842">
    <property type="entry name" value="IF_ROD_2"/>
    <property type="match status" value="1"/>
</dbReference>
<feature type="coiled-coil region" evidence="4">
    <location>
        <begin position="22"/>
        <end position="132"/>
    </location>
</feature>
<feature type="compositionally biased region" description="Acidic residues" evidence="5">
    <location>
        <begin position="766"/>
        <end position="785"/>
    </location>
</feature>
<dbReference type="PANTHER" id="PTHR47051">
    <property type="entry name" value="NESTIN"/>
    <property type="match status" value="1"/>
</dbReference>
<dbReference type="InterPro" id="IPR018039">
    <property type="entry name" value="IF_conserved"/>
</dbReference>
<evidence type="ECO:0000256" key="4">
    <source>
        <dbReference type="SAM" id="Coils"/>
    </source>
</evidence>
<feature type="compositionally biased region" description="Polar residues" evidence="5">
    <location>
        <begin position="1132"/>
        <end position="1149"/>
    </location>
</feature>